<dbReference type="InterPro" id="IPR014030">
    <property type="entry name" value="Ketoacyl_synth_N"/>
</dbReference>
<dbReference type="Pfam" id="PF00550">
    <property type="entry name" value="PP-binding"/>
    <property type="match status" value="1"/>
</dbReference>
<evidence type="ECO:0000313" key="8">
    <source>
        <dbReference type="EMBL" id="MBR8641367.1"/>
    </source>
</evidence>
<feature type="domain" description="Ketosynthase family 3 (KS3)" evidence="7">
    <location>
        <begin position="1"/>
        <end position="417"/>
    </location>
</feature>
<dbReference type="InterPro" id="IPR036736">
    <property type="entry name" value="ACP-like_sf"/>
</dbReference>
<dbReference type="InterPro" id="IPR057326">
    <property type="entry name" value="KR_dom"/>
</dbReference>
<dbReference type="InterPro" id="IPR001227">
    <property type="entry name" value="Ac_transferase_dom_sf"/>
</dbReference>
<dbReference type="InterPro" id="IPR014043">
    <property type="entry name" value="Acyl_transferase_dom"/>
</dbReference>
<evidence type="ECO:0000256" key="4">
    <source>
        <dbReference type="ARBA" id="ARBA00023194"/>
    </source>
</evidence>
<dbReference type="InterPro" id="IPR013968">
    <property type="entry name" value="PKS_KR"/>
</dbReference>
<dbReference type="InterPro" id="IPR016039">
    <property type="entry name" value="Thiolase-like"/>
</dbReference>
<dbReference type="GO" id="GO:0031177">
    <property type="term" value="F:phosphopantetheine binding"/>
    <property type="evidence" value="ECO:0007669"/>
    <property type="project" value="InterPro"/>
</dbReference>
<dbReference type="SMART" id="SM00827">
    <property type="entry name" value="PKS_AT"/>
    <property type="match status" value="1"/>
</dbReference>
<dbReference type="Pfam" id="PF08659">
    <property type="entry name" value="KR"/>
    <property type="match status" value="1"/>
</dbReference>
<dbReference type="InterPro" id="IPR020806">
    <property type="entry name" value="PKS_PP-bd"/>
</dbReference>
<evidence type="ECO:0000313" key="9">
    <source>
        <dbReference type="Proteomes" id="UP000682308"/>
    </source>
</evidence>
<dbReference type="GO" id="GO:0006633">
    <property type="term" value="P:fatty acid biosynthetic process"/>
    <property type="evidence" value="ECO:0007669"/>
    <property type="project" value="TreeGrafter"/>
</dbReference>
<keyword evidence="1" id="KW-0596">Phosphopantetheine</keyword>
<dbReference type="SUPFAM" id="SSF51735">
    <property type="entry name" value="NAD(P)-binding Rossmann-fold domains"/>
    <property type="match status" value="2"/>
</dbReference>
<dbReference type="InterPro" id="IPR020841">
    <property type="entry name" value="PKS_Beta-ketoAc_synthase_dom"/>
</dbReference>
<dbReference type="Proteomes" id="UP000682308">
    <property type="component" value="Unassembled WGS sequence"/>
</dbReference>
<dbReference type="InterPro" id="IPR050091">
    <property type="entry name" value="PKS_NRPS_Biosynth_Enz"/>
</dbReference>
<keyword evidence="5" id="KW-0511">Multifunctional enzyme</keyword>
<comment type="caution">
    <text evidence="8">The sequence shown here is derived from an EMBL/GenBank/DDBJ whole genome shotgun (WGS) entry which is preliminary data.</text>
</comment>
<dbReference type="SMART" id="SM00825">
    <property type="entry name" value="PKS_KS"/>
    <property type="match status" value="1"/>
</dbReference>
<keyword evidence="3" id="KW-0808">Transferase</keyword>
<dbReference type="InterPro" id="IPR029058">
    <property type="entry name" value="AB_hydrolase_fold"/>
</dbReference>
<proteinExistence type="predicted"/>
<accession>A0A941FJW8</accession>
<dbReference type="InterPro" id="IPR049490">
    <property type="entry name" value="C883_1060-like_KR_N"/>
</dbReference>
<dbReference type="Gene3D" id="3.30.70.3290">
    <property type="match status" value="1"/>
</dbReference>
<dbReference type="PANTHER" id="PTHR43775:SF51">
    <property type="entry name" value="INACTIVE PHENOLPHTHIOCEROL SYNTHESIS POLYKETIDE SYNTHASE TYPE I PKS1-RELATED"/>
    <property type="match status" value="1"/>
</dbReference>
<dbReference type="InterPro" id="IPR009081">
    <property type="entry name" value="PP-bd_ACP"/>
</dbReference>
<dbReference type="SUPFAM" id="SSF52151">
    <property type="entry name" value="FabD/lysophospholipase-like"/>
    <property type="match status" value="1"/>
</dbReference>
<evidence type="ECO:0000256" key="1">
    <source>
        <dbReference type="ARBA" id="ARBA00022450"/>
    </source>
</evidence>
<dbReference type="Pfam" id="PF02801">
    <property type="entry name" value="Ketoacyl-synt_C"/>
    <property type="match status" value="1"/>
</dbReference>
<evidence type="ECO:0000256" key="2">
    <source>
        <dbReference type="ARBA" id="ARBA00022553"/>
    </source>
</evidence>
<protein>
    <submittedName>
        <fullName evidence="8">KR domain-containing protein</fullName>
    </submittedName>
</protein>
<dbReference type="Gene3D" id="3.40.50.720">
    <property type="entry name" value="NAD(P)-binding Rossmann-like Domain"/>
    <property type="match status" value="1"/>
</dbReference>
<evidence type="ECO:0000259" key="6">
    <source>
        <dbReference type="PROSITE" id="PS50075"/>
    </source>
</evidence>
<dbReference type="Gene3D" id="3.40.50.1820">
    <property type="entry name" value="alpha/beta hydrolase"/>
    <property type="match status" value="1"/>
</dbReference>
<dbReference type="GO" id="GO:0017000">
    <property type="term" value="P:antibiotic biosynthetic process"/>
    <property type="evidence" value="ECO:0007669"/>
    <property type="project" value="UniProtKB-KW"/>
</dbReference>
<dbReference type="PROSITE" id="PS52004">
    <property type="entry name" value="KS3_2"/>
    <property type="match status" value="1"/>
</dbReference>
<dbReference type="InterPro" id="IPR016035">
    <property type="entry name" value="Acyl_Trfase/lysoPLipase"/>
</dbReference>
<dbReference type="CDD" id="cd00833">
    <property type="entry name" value="PKS"/>
    <property type="match status" value="1"/>
</dbReference>
<evidence type="ECO:0000259" key="7">
    <source>
        <dbReference type="PROSITE" id="PS52004"/>
    </source>
</evidence>
<reference evidence="8 9" key="1">
    <citation type="submission" date="2021-04" db="EMBL/GenBank/DDBJ databases">
        <title>Characterization of the biosynthetic gene cluster of new lipopeptides with antitumor activity in the genome of the marine Streptomyces PHM034.</title>
        <authorList>
            <person name="Ceniceros A."/>
            <person name="Canedo L."/>
            <person name="Mendez C."/>
            <person name="Olano C."/>
            <person name="Schleissner C."/>
            <person name="Cuevas C."/>
            <person name="De La Calle F."/>
            <person name="Salas J.A."/>
        </authorList>
    </citation>
    <scope>NUCLEOTIDE SEQUENCE [LARGE SCALE GENOMIC DNA]</scope>
    <source>
        <strain evidence="8 9">PHM034</strain>
    </source>
</reference>
<keyword evidence="4" id="KW-0045">Antibiotic biosynthesis</keyword>
<dbReference type="Gene3D" id="3.40.47.10">
    <property type="match status" value="1"/>
</dbReference>
<name>A0A941FJW8_9ACTN</name>
<evidence type="ECO:0000256" key="3">
    <source>
        <dbReference type="ARBA" id="ARBA00022679"/>
    </source>
</evidence>
<dbReference type="Gene3D" id="3.40.366.10">
    <property type="entry name" value="Malonyl-Coenzyme A Acyl Carrier Protein, domain 2"/>
    <property type="match status" value="1"/>
</dbReference>
<keyword evidence="9" id="KW-1185">Reference proteome</keyword>
<dbReference type="EMBL" id="JAGTPG010000002">
    <property type="protein sequence ID" value="MBR8641367.1"/>
    <property type="molecule type" value="Genomic_DNA"/>
</dbReference>
<dbReference type="Pfam" id="PF00109">
    <property type="entry name" value="ketoacyl-synt"/>
    <property type="match status" value="1"/>
</dbReference>
<dbReference type="GO" id="GO:0004312">
    <property type="term" value="F:fatty acid synthase activity"/>
    <property type="evidence" value="ECO:0007669"/>
    <property type="project" value="TreeGrafter"/>
</dbReference>
<dbReference type="Pfam" id="PF22621">
    <property type="entry name" value="CurL-like_PKS_C"/>
    <property type="match status" value="1"/>
</dbReference>
<dbReference type="PROSITE" id="PS50075">
    <property type="entry name" value="CARRIER"/>
    <property type="match status" value="1"/>
</dbReference>
<dbReference type="SMART" id="SM00823">
    <property type="entry name" value="PKS_PP"/>
    <property type="match status" value="1"/>
</dbReference>
<dbReference type="Pfam" id="PF21394">
    <property type="entry name" value="Beta-ketacyl_N"/>
    <property type="match status" value="1"/>
</dbReference>
<dbReference type="PANTHER" id="PTHR43775">
    <property type="entry name" value="FATTY ACID SYNTHASE"/>
    <property type="match status" value="1"/>
</dbReference>
<dbReference type="SUPFAM" id="SSF47336">
    <property type="entry name" value="ACP-like"/>
    <property type="match status" value="1"/>
</dbReference>
<dbReference type="SMART" id="SM00822">
    <property type="entry name" value="PKS_KR"/>
    <property type="match status" value="1"/>
</dbReference>
<sequence length="1446" mass="154253">MAGRFPGASDLEQFWKVLRDGVETISFFTEEELINAGVPAELVARPDYVRARPVLDGIEMFDAEFFGYNPREARLLDPQQRLFMECCWEALESAGYGDSSRPRSIAVFGGANISTYIRKLFEDPETAASVNDYQVVISNDKDALTTNVSYRFNLSGPSLGVQTFCSTSLVATHLAARSLLTGECDMALAGGVSVRVPDRVGHVYQEGGMESPDGHVRTFDAQAHGSIFGDGAAVVLLKKLSRAVADGDPIAAVIKGSAVNNDGSLKVGFTAPSVRGQSEVITQALTAAHVEPKDVTYVEAHGTATELGDPIEMAALTKAFRGVPAGNVRVGSVKTNLGHLDRAAGGTGLIKTVLSLTHRQLPPSLHYTTPNPEIDFEGGPFRVNAELTPWKGNGKPLRAGVNSLGMGGTNVHVVLEEAPPLHPSDPGREQQVLVLSARDEKALDAAARNLSRHLRRHPELPLADVAFTLQVGRQRFDERLALVCRGTEDALRLLESPDDDGVHRRREKQTERPVGFLFPGTEAQDTGLAAGLYLSEERFRQTVDQCCDLLDPALGDEVREVLTGTADEDAGRRAGVDEAATLIAEYALASLFASWGIRPDSLFGHGVGRYAAACVAGIMPLDGALGILAERVRPEAGDSAGLADWIRANVRLSAPTIPCATDGSGAFLDAQRATDPAYWAGQDDSGQPLHEGVAPLLAEPDRILLEVGLGDELSTAIRALDICEPQQAELVMPLLPGRTGRHGATGAVHAALAQAWVLGVDVDWASYHAGVRRNRVVLPTYPFQRDRYWIDTAGRFGGPSLEQPRDMRPGARLATLPKLPSEEWLFSPGWRQLAPRAAAEDVATGTWVLLADASGVGQALAADIRNVGGDAVVATPAKEFARQGTGAFTLDPSDSEQWTELIHTLRQEGRSADRLVHLWGVDPIPDDVHGTARADQGFFSLLALLQAIGSDTDTRPASLIVVTSGAFNVTGHETVDPAKATAVGPVKVAPLEYPGLDVRHIDVLAPVAEGGAVGLARLIAQEACGSQDASQVAVRGRRRWTPEYTQLPPLPEPTAESVLRPGGVYLITGGLGGIGLAMGERLAASVGARLVLTGRSGLPDRSEWDTLVAAPGVPDELVRRIESVRALERAGSEVLVLPMDAAEPGDVDRAIRETLERFGRLDGVIHAAGLPGLGVMQFKTADAAAEVLSPKLAGSAVLRERLANVPVDFLALFSSTAAITGGGPGQADYCAANAALDAEAEAAGSDLRVVTVNWGEWQWNAWDMALAGFDESTTAFLRENRERIGITFEEGWIAFLKVLASGEPHLVVCSQDIGELADITARLDLAELAGRAGGAEDGVRHPRPDLLVPFLEPESETERRVADLWAQVLGLTEIGVHDDFFELGGNSLLGLDLVHRTRRALDCAWLPPHVLYEARTVRDLARLLDRASDDTTTSATNPAALRGASI</sequence>
<keyword evidence="2" id="KW-0597">Phosphoprotein</keyword>
<feature type="domain" description="Carrier" evidence="6">
    <location>
        <begin position="1352"/>
        <end position="1428"/>
    </location>
</feature>
<dbReference type="InterPro" id="IPR014031">
    <property type="entry name" value="Ketoacyl_synth_C"/>
</dbReference>
<dbReference type="Pfam" id="PF00698">
    <property type="entry name" value="Acyl_transf_1"/>
    <property type="match status" value="1"/>
</dbReference>
<dbReference type="InterPro" id="IPR036291">
    <property type="entry name" value="NAD(P)-bd_dom_sf"/>
</dbReference>
<organism evidence="8 9">
    <name type="scientific">Streptomyces tuirus</name>
    <dbReference type="NCBI Taxonomy" id="68278"/>
    <lineage>
        <taxon>Bacteria</taxon>
        <taxon>Bacillati</taxon>
        <taxon>Actinomycetota</taxon>
        <taxon>Actinomycetes</taxon>
        <taxon>Kitasatosporales</taxon>
        <taxon>Streptomycetaceae</taxon>
        <taxon>Streptomyces</taxon>
    </lineage>
</organism>
<gene>
    <name evidence="8" type="ORF">KEF29_23710</name>
</gene>
<dbReference type="SUPFAM" id="SSF53901">
    <property type="entry name" value="Thiolase-like"/>
    <property type="match status" value="1"/>
</dbReference>
<evidence type="ECO:0000256" key="5">
    <source>
        <dbReference type="ARBA" id="ARBA00023268"/>
    </source>
</evidence>